<dbReference type="GO" id="GO:0000902">
    <property type="term" value="P:cell morphogenesis"/>
    <property type="evidence" value="ECO:0007669"/>
    <property type="project" value="TreeGrafter"/>
</dbReference>
<proteinExistence type="predicted"/>
<keyword evidence="2" id="KW-0677">Repeat</keyword>
<dbReference type="Gene3D" id="2.60.40.60">
    <property type="entry name" value="Cadherins"/>
    <property type="match status" value="3"/>
</dbReference>
<dbReference type="PROSITE" id="PS00232">
    <property type="entry name" value="CADHERIN_1"/>
    <property type="match status" value="1"/>
</dbReference>
<dbReference type="SUPFAM" id="SSF49313">
    <property type="entry name" value="Cadherin-like"/>
    <property type="match status" value="3"/>
</dbReference>
<dbReference type="Pfam" id="PF00028">
    <property type="entry name" value="Cadherin"/>
    <property type="match status" value="1"/>
</dbReference>
<evidence type="ECO:0000256" key="5">
    <source>
        <dbReference type="PROSITE-ProRule" id="PRU00043"/>
    </source>
</evidence>
<dbReference type="STRING" id="6265.A0A0B2V327"/>
<dbReference type="GO" id="GO:0008013">
    <property type="term" value="F:beta-catenin binding"/>
    <property type="evidence" value="ECO:0007669"/>
    <property type="project" value="TreeGrafter"/>
</dbReference>
<dbReference type="GO" id="GO:0045296">
    <property type="term" value="F:cadherin binding"/>
    <property type="evidence" value="ECO:0007669"/>
    <property type="project" value="TreeGrafter"/>
</dbReference>
<organism evidence="7 8">
    <name type="scientific">Toxocara canis</name>
    <name type="common">Canine roundworm</name>
    <dbReference type="NCBI Taxonomy" id="6265"/>
    <lineage>
        <taxon>Eukaryota</taxon>
        <taxon>Metazoa</taxon>
        <taxon>Ecdysozoa</taxon>
        <taxon>Nematoda</taxon>
        <taxon>Chromadorea</taxon>
        <taxon>Rhabditida</taxon>
        <taxon>Spirurina</taxon>
        <taxon>Ascaridomorpha</taxon>
        <taxon>Ascaridoidea</taxon>
        <taxon>Toxocaridae</taxon>
        <taxon>Toxocara</taxon>
    </lineage>
</organism>
<keyword evidence="3 5" id="KW-0106">Calcium</keyword>
<dbReference type="GO" id="GO:0007043">
    <property type="term" value="P:cell-cell junction assembly"/>
    <property type="evidence" value="ECO:0007669"/>
    <property type="project" value="TreeGrafter"/>
</dbReference>
<dbReference type="GO" id="GO:0044331">
    <property type="term" value="P:cell-cell adhesion mediated by cadherin"/>
    <property type="evidence" value="ECO:0007669"/>
    <property type="project" value="TreeGrafter"/>
</dbReference>
<feature type="domain" description="Cadherin" evidence="6">
    <location>
        <begin position="212"/>
        <end position="252"/>
    </location>
</feature>
<dbReference type="GO" id="GO:0034332">
    <property type="term" value="P:adherens junction organization"/>
    <property type="evidence" value="ECO:0007669"/>
    <property type="project" value="TreeGrafter"/>
</dbReference>
<dbReference type="AlphaFoldDB" id="A0A0B2V327"/>
<dbReference type="PRINTS" id="PR00205">
    <property type="entry name" value="CADHERIN"/>
</dbReference>
<dbReference type="GO" id="GO:0005912">
    <property type="term" value="C:adherens junction"/>
    <property type="evidence" value="ECO:0007669"/>
    <property type="project" value="TreeGrafter"/>
</dbReference>
<dbReference type="OrthoDB" id="6252479at2759"/>
<dbReference type="PANTHER" id="PTHR24027">
    <property type="entry name" value="CADHERIN-23"/>
    <property type="match status" value="1"/>
</dbReference>
<reference evidence="7 8" key="1">
    <citation type="submission" date="2014-11" db="EMBL/GenBank/DDBJ databases">
        <title>Genetic blueprint of the zoonotic pathogen Toxocara canis.</title>
        <authorList>
            <person name="Zhu X.-Q."/>
            <person name="Korhonen P.K."/>
            <person name="Cai H."/>
            <person name="Young N.D."/>
            <person name="Nejsum P."/>
            <person name="von Samson-Himmelstjerna G."/>
            <person name="Boag P.R."/>
            <person name="Tan P."/>
            <person name="Li Q."/>
            <person name="Min J."/>
            <person name="Yang Y."/>
            <person name="Wang X."/>
            <person name="Fang X."/>
            <person name="Hall R.S."/>
            <person name="Hofmann A."/>
            <person name="Sternberg P.W."/>
            <person name="Jex A.R."/>
            <person name="Gasser R.B."/>
        </authorList>
    </citation>
    <scope>NUCLEOTIDE SEQUENCE [LARGE SCALE GENOMIC DNA]</scope>
    <source>
        <strain evidence="7">PN_DK_2014</strain>
    </source>
</reference>
<dbReference type="GO" id="GO:0007156">
    <property type="term" value="P:homophilic cell adhesion via plasma membrane adhesion molecules"/>
    <property type="evidence" value="ECO:0007669"/>
    <property type="project" value="InterPro"/>
</dbReference>
<dbReference type="InterPro" id="IPR015919">
    <property type="entry name" value="Cadherin-like_sf"/>
</dbReference>
<evidence type="ECO:0000313" key="7">
    <source>
        <dbReference type="EMBL" id="KHN75879.1"/>
    </source>
</evidence>
<feature type="domain" description="Cadherin" evidence="6">
    <location>
        <begin position="80"/>
        <end position="148"/>
    </location>
</feature>
<dbReference type="InterPro" id="IPR020894">
    <property type="entry name" value="Cadherin_CS"/>
</dbReference>
<gene>
    <name evidence="7" type="primary">ds</name>
    <name evidence="7" type="ORF">Tcan_08028</name>
</gene>
<evidence type="ECO:0000313" key="8">
    <source>
        <dbReference type="Proteomes" id="UP000031036"/>
    </source>
</evidence>
<accession>A0A0B2V327</accession>
<dbReference type="PROSITE" id="PS50268">
    <property type="entry name" value="CADHERIN_2"/>
    <property type="match status" value="3"/>
</dbReference>
<dbReference type="GO" id="GO:0005509">
    <property type="term" value="F:calcium ion binding"/>
    <property type="evidence" value="ECO:0007669"/>
    <property type="project" value="UniProtKB-UniRule"/>
</dbReference>
<evidence type="ECO:0000256" key="4">
    <source>
        <dbReference type="ARBA" id="ARBA00023136"/>
    </source>
</evidence>
<evidence type="ECO:0000256" key="2">
    <source>
        <dbReference type="ARBA" id="ARBA00022737"/>
    </source>
</evidence>
<sequence>MGNEANARQLDHHPMHGVLKMSEFINALQVGEHHQQQTIQAYTEYRFAYRICASQLRPVALLQITYVLEAISSATRPTIILQNRPDVASLFTIDPQTGVVRTVESNLEPGSTHELLVIASDQGLPQPLESTAFLSVTVEKSNELRPQFDIVWLTDNGTPQIYENLTIGYVLARISVRDAKYDSELSMSGCESICMKQTDSSNVYLLIVCGVFDRELKNSYNLLFLLSSDDKVILEHPVHLEILDVNDNPPRFEHSLIRVTFNRSADQFDVPRIVATDADHEGNARIRYSILDTNVFSIEPDTGILRLQKEFDCSAGEVRFRVVAEDGGKPPLMSIVDVIADVIESNAWPPVFTKPLYEVSVKEDAEPGTCLLKYLVSAGLHWINLYPFDPYLDN</sequence>
<keyword evidence="8" id="KW-1185">Reference proteome</keyword>
<dbReference type="SMART" id="SM00112">
    <property type="entry name" value="CA"/>
    <property type="match status" value="3"/>
</dbReference>
<dbReference type="InterPro" id="IPR039808">
    <property type="entry name" value="Cadherin"/>
</dbReference>
<evidence type="ECO:0000259" key="6">
    <source>
        <dbReference type="PROSITE" id="PS50268"/>
    </source>
</evidence>
<dbReference type="GO" id="GO:0016339">
    <property type="term" value="P:calcium-dependent cell-cell adhesion via plasma membrane cell adhesion molecules"/>
    <property type="evidence" value="ECO:0007669"/>
    <property type="project" value="TreeGrafter"/>
</dbReference>
<dbReference type="GO" id="GO:0016477">
    <property type="term" value="P:cell migration"/>
    <property type="evidence" value="ECO:0007669"/>
    <property type="project" value="TreeGrafter"/>
</dbReference>
<dbReference type="PANTHER" id="PTHR24027:SF438">
    <property type="entry name" value="CADHERIN 23"/>
    <property type="match status" value="1"/>
</dbReference>
<dbReference type="EMBL" id="JPKZ01002599">
    <property type="protein sequence ID" value="KHN75879.1"/>
    <property type="molecule type" value="Genomic_DNA"/>
</dbReference>
<keyword evidence="4" id="KW-0472">Membrane</keyword>
<dbReference type="CDD" id="cd11304">
    <property type="entry name" value="Cadherin_repeat"/>
    <property type="match status" value="3"/>
</dbReference>
<evidence type="ECO:0000256" key="1">
    <source>
        <dbReference type="ARBA" id="ARBA00004370"/>
    </source>
</evidence>
<name>A0A0B2V327_TOXCA</name>
<dbReference type="Proteomes" id="UP000031036">
    <property type="component" value="Unassembled WGS sequence"/>
</dbReference>
<feature type="domain" description="Cadherin" evidence="6">
    <location>
        <begin position="270"/>
        <end position="352"/>
    </location>
</feature>
<comment type="subcellular location">
    <subcellularLocation>
        <location evidence="1">Membrane</location>
    </subcellularLocation>
</comment>
<evidence type="ECO:0000256" key="3">
    <source>
        <dbReference type="ARBA" id="ARBA00022837"/>
    </source>
</evidence>
<dbReference type="InterPro" id="IPR002126">
    <property type="entry name" value="Cadherin-like_dom"/>
</dbReference>
<comment type="caution">
    <text evidence="7">The sequence shown here is derived from an EMBL/GenBank/DDBJ whole genome shotgun (WGS) entry which is preliminary data.</text>
</comment>
<dbReference type="GO" id="GO:0016342">
    <property type="term" value="C:catenin complex"/>
    <property type="evidence" value="ECO:0007669"/>
    <property type="project" value="TreeGrafter"/>
</dbReference>
<protein>
    <submittedName>
        <fullName evidence="7">Protein dachsous</fullName>
    </submittedName>
</protein>